<feature type="compositionally biased region" description="Polar residues" evidence="1">
    <location>
        <begin position="1"/>
        <end position="19"/>
    </location>
</feature>
<organism evidence="2 4">
    <name type="scientific">Candidatus Hakubella thermalkaliphila</name>
    <dbReference type="NCBI Taxonomy" id="2754717"/>
    <lineage>
        <taxon>Bacteria</taxon>
        <taxon>Bacillati</taxon>
        <taxon>Actinomycetota</taxon>
        <taxon>Actinomycetota incertae sedis</taxon>
        <taxon>Candidatus Hakubellales</taxon>
        <taxon>Candidatus Hakubellaceae</taxon>
        <taxon>Candidatus Hakubella</taxon>
    </lineage>
</organism>
<proteinExistence type="predicted"/>
<dbReference type="InterPro" id="IPR051162">
    <property type="entry name" value="T4SS_component"/>
</dbReference>
<dbReference type="SUPFAM" id="SSF52540">
    <property type="entry name" value="P-loop containing nucleoside triphosphate hydrolases"/>
    <property type="match status" value="1"/>
</dbReference>
<dbReference type="AlphaFoldDB" id="A0A6V8NWD6"/>
<dbReference type="Proteomes" id="UP000543224">
    <property type="component" value="Unassembled WGS sequence"/>
</dbReference>
<evidence type="ECO:0000313" key="3">
    <source>
        <dbReference type="EMBL" id="GFP27413.1"/>
    </source>
</evidence>
<dbReference type="Proteomes" id="UP000591948">
    <property type="component" value="Unassembled WGS sequence"/>
</dbReference>
<feature type="region of interest" description="Disordered" evidence="1">
    <location>
        <begin position="1"/>
        <end position="28"/>
    </location>
</feature>
<gene>
    <name evidence="2" type="ORF">HKBW3S25_00003</name>
    <name evidence="3" type="ORF">HKBW3S33_00826</name>
</gene>
<comment type="caution">
    <text evidence="2">The sequence shown here is derived from an EMBL/GenBank/DDBJ whole genome shotgun (WGS) entry which is preliminary data.</text>
</comment>
<keyword evidence="5" id="KW-1185">Reference proteome</keyword>
<evidence type="ECO:0000313" key="4">
    <source>
        <dbReference type="Proteomes" id="UP000543224"/>
    </source>
</evidence>
<evidence type="ECO:0000256" key="1">
    <source>
        <dbReference type="SAM" id="MobiDB-lite"/>
    </source>
</evidence>
<dbReference type="PANTHER" id="PTHR30121:SF6">
    <property type="entry name" value="SLR6007 PROTEIN"/>
    <property type="match status" value="1"/>
</dbReference>
<evidence type="ECO:0000313" key="2">
    <source>
        <dbReference type="EMBL" id="GFP24565.1"/>
    </source>
</evidence>
<name>A0A6V8NWD6_9ACTN</name>
<dbReference type="InterPro" id="IPR027417">
    <property type="entry name" value="P-loop_NTPase"/>
</dbReference>
<dbReference type="RefSeq" id="WP_176233294.1">
    <property type="nucleotide sequence ID" value="NZ_BLRY01000034.1"/>
</dbReference>
<reference evidence="4 5" key="1">
    <citation type="journal article" date="2020" name="Front. Microbiol.">
        <title>Single-cell genomics of novel Actinobacteria with the Wood-Ljungdahl pathway discovered in a serpentinizing system.</title>
        <authorList>
            <person name="Merino N."/>
            <person name="Kawai M."/>
            <person name="Boyd E.S."/>
            <person name="Colman D.R."/>
            <person name="McGlynn S.E."/>
            <person name="Nealson K.H."/>
            <person name="Kurokawa K."/>
            <person name="Hongoh Y."/>
        </authorList>
    </citation>
    <scope>NUCLEOTIDE SEQUENCE [LARGE SCALE GENOMIC DNA]</scope>
    <source>
        <strain evidence="2 4">S25</strain>
        <strain evidence="3 5">S33</strain>
    </source>
</reference>
<protein>
    <recommendedName>
        <fullName evidence="6">Helicase HerA central domain-containing protein</fullName>
    </recommendedName>
</protein>
<evidence type="ECO:0000313" key="5">
    <source>
        <dbReference type="Proteomes" id="UP000591948"/>
    </source>
</evidence>
<dbReference type="EMBL" id="BLRX01000001">
    <property type="protein sequence ID" value="GFP24565.1"/>
    <property type="molecule type" value="Genomic_DNA"/>
</dbReference>
<evidence type="ECO:0008006" key="6">
    <source>
        <dbReference type="Google" id="ProtNLM"/>
    </source>
</evidence>
<accession>A0A6V8NWD6</accession>
<dbReference type="Gene3D" id="3.40.50.300">
    <property type="entry name" value="P-loop containing nucleotide triphosphate hydrolases"/>
    <property type="match status" value="1"/>
</dbReference>
<sequence length="561" mass="63103">MPEQENQTSGPAQAIGKTSATDRDPTTSDKFSFWLSPGVIVNPFDIVEVEQVSHEGSSRTYGLVTTLEHRTDSPTHLANFISSNFGELTEEPNTPRQGTTIAHVNVLSNDKDIYMPVSSEKVVNFADENDIQVALGMDTMESRDRIPAGLIKMSNGVAAVAYIDRRYVLGPESAHVNISGISGLATKTSYAMFVLQSILQKTPEEERDKIGVIILNVKHGDLLQIDQRRQKEFSVEEMEMWEDLGLEPKPFDADKVHYFLPRGKAGRPNSFYEPDFYQIYAYDLESTADKLDLLFAQIPDAYFTLESIISEIKEGIRNNEPEFRNVQSWTNLLSGRPLFDPETRAAVREWRGIRGSSIGVFRRHMRRMVQAAQSGIFVNTLATREAVLTEEILKIKGGHVYVVDIARLYEHEQMLVFGDLLKTVYSLKAEPPEDRTEPVPEKVIFFVDELNKYAPAGPRPSPLTELVLEIAERGRSLGVILLSAQQFMSAAHSRVTGNCATKIIGRSGSAEIMQPDYRFLDNEIKSNVTRLTKGELLLSHAVYRQPVKIIFPKPAFRQEEF</sequence>
<dbReference type="EMBL" id="BLRY01000034">
    <property type="protein sequence ID" value="GFP27413.1"/>
    <property type="molecule type" value="Genomic_DNA"/>
</dbReference>
<dbReference type="PANTHER" id="PTHR30121">
    <property type="entry name" value="UNCHARACTERIZED PROTEIN YJGR-RELATED"/>
    <property type="match status" value="1"/>
</dbReference>